<dbReference type="PANTHER" id="PTHR43252">
    <property type="entry name" value="TRANSCRIPTIONAL REGULATOR YQJI"/>
    <property type="match status" value="1"/>
</dbReference>
<reference evidence="2 3" key="1">
    <citation type="submission" date="2021-01" db="EMBL/GenBank/DDBJ databases">
        <title>Genomic Encyclopedia of Type Strains, Phase IV (KMG-IV): sequencing the most valuable type-strain genomes for metagenomic binning, comparative biology and taxonomic classification.</title>
        <authorList>
            <person name="Goeker M."/>
        </authorList>
    </citation>
    <scope>NUCLEOTIDE SEQUENCE [LARGE SCALE GENOMIC DNA]</scope>
    <source>
        <strain evidence="2 3">DSM 25879</strain>
    </source>
</reference>
<keyword evidence="2" id="KW-0238">DNA-binding</keyword>
<dbReference type="GO" id="GO:0003677">
    <property type="term" value="F:DNA binding"/>
    <property type="evidence" value="ECO:0007669"/>
    <property type="project" value="UniProtKB-KW"/>
</dbReference>
<evidence type="ECO:0000259" key="1">
    <source>
        <dbReference type="Pfam" id="PF03551"/>
    </source>
</evidence>
<sequence>MAMNLVILGLLMEGDKHPYEMQQVMQERHMEHYIKLAKGSLYYAVEKLLKQEQIAVREVVKDQSRPDKTIYYITEKGKGTFQELLKKQFKAETNYYHPMYTALAFIHLGDSKMISRILKDRIEHTKFQLEMLERVYQFYGDGAPHGSVSIMKNAHELCKVELAWLEKLHSDALDGLFENNRKIKNEQRP</sequence>
<protein>
    <submittedName>
        <fullName evidence="2">DNA-binding PadR family transcriptional regulator</fullName>
    </submittedName>
</protein>
<comment type="caution">
    <text evidence="2">The sequence shown here is derived from an EMBL/GenBank/DDBJ whole genome shotgun (WGS) entry which is preliminary data.</text>
</comment>
<name>A0ABS2P3I7_9BACI</name>
<dbReference type="EMBL" id="JAFBED010000008">
    <property type="protein sequence ID" value="MBM7621532.1"/>
    <property type="molecule type" value="Genomic_DNA"/>
</dbReference>
<dbReference type="InterPro" id="IPR036388">
    <property type="entry name" value="WH-like_DNA-bd_sf"/>
</dbReference>
<dbReference type="InterPro" id="IPR005149">
    <property type="entry name" value="Tscrpt_reg_PadR_N"/>
</dbReference>
<proteinExistence type="predicted"/>
<dbReference type="InterPro" id="IPR036390">
    <property type="entry name" value="WH_DNA-bd_sf"/>
</dbReference>
<feature type="domain" description="Transcription regulator PadR N-terminal" evidence="1">
    <location>
        <begin position="7"/>
        <end position="82"/>
    </location>
</feature>
<evidence type="ECO:0000313" key="3">
    <source>
        <dbReference type="Proteomes" id="UP000737402"/>
    </source>
</evidence>
<gene>
    <name evidence="2" type="ORF">JOC95_003421</name>
</gene>
<evidence type="ECO:0000313" key="2">
    <source>
        <dbReference type="EMBL" id="MBM7621532.1"/>
    </source>
</evidence>
<dbReference type="PANTHER" id="PTHR43252:SF7">
    <property type="entry name" value="TRANSCRIPTIONAL REGULATOR YQJI"/>
    <property type="match status" value="1"/>
</dbReference>
<accession>A0ABS2P3I7</accession>
<dbReference type="Gene3D" id="1.10.10.10">
    <property type="entry name" value="Winged helix-like DNA-binding domain superfamily/Winged helix DNA-binding domain"/>
    <property type="match status" value="1"/>
</dbReference>
<dbReference type="Proteomes" id="UP000737402">
    <property type="component" value="Unassembled WGS sequence"/>
</dbReference>
<dbReference type="SUPFAM" id="SSF46785">
    <property type="entry name" value="Winged helix' DNA-binding domain"/>
    <property type="match status" value="1"/>
</dbReference>
<keyword evidence="3" id="KW-1185">Reference proteome</keyword>
<dbReference type="RefSeq" id="WP_419096261.1">
    <property type="nucleotide sequence ID" value="NZ_JAFBED010000008.1"/>
</dbReference>
<dbReference type="Pfam" id="PF03551">
    <property type="entry name" value="PadR"/>
    <property type="match status" value="1"/>
</dbReference>
<organism evidence="2 3">
    <name type="scientific">Sutcliffiella tianshenii</name>
    <dbReference type="NCBI Taxonomy" id="1463404"/>
    <lineage>
        <taxon>Bacteria</taxon>
        <taxon>Bacillati</taxon>
        <taxon>Bacillota</taxon>
        <taxon>Bacilli</taxon>
        <taxon>Bacillales</taxon>
        <taxon>Bacillaceae</taxon>
        <taxon>Sutcliffiella</taxon>
    </lineage>
</organism>